<dbReference type="FunCoup" id="A0A0D1ZZ67">
    <property type="interactions" value="48"/>
</dbReference>
<feature type="compositionally biased region" description="Polar residues" evidence="1">
    <location>
        <begin position="266"/>
        <end position="275"/>
    </location>
</feature>
<feature type="compositionally biased region" description="Low complexity" evidence="1">
    <location>
        <begin position="102"/>
        <end position="116"/>
    </location>
</feature>
<dbReference type="HOGENOM" id="CLU_016658_1_0_1"/>
<dbReference type="InterPro" id="IPR000396">
    <property type="entry name" value="Pdiesterase2"/>
</dbReference>
<dbReference type="GO" id="GO:0004115">
    <property type="term" value="F:3',5'-cyclic-AMP phosphodiesterase activity"/>
    <property type="evidence" value="ECO:0007669"/>
    <property type="project" value="InterPro"/>
</dbReference>
<dbReference type="STRING" id="253628.A0A0D1ZZ67"/>
<dbReference type="CDD" id="cd07735">
    <property type="entry name" value="class_II_PDE_MBL-fold"/>
    <property type="match status" value="1"/>
</dbReference>
<dbReference type="GO" id="GO:0047555">
    <property type="term" value="F:3',5'-cyclic-GMP phosphodiesterase activity"/>
    <property type="evidence" value="ECO:0007669"/>
    <property type="project" value="TreeGrafter"/>
</dbReference>
<dbReference type="PANTHER" id="PTHR28283">
    <property type="entry name" value="3',5'-CYCLIC-NUCLEOTIDE PHOSPHODIESTERASE 1"/>
    <property type="match status" value="1"/>
</dbReference>
<evidence type="ECO:0008006" key="4">
    <source>
        <dbReference type="Google" id="ProtNLM"/>
    </source>
</evidence>
<accession>A0A0D1ZZ67</accession>
<dbReference type="InterPro" id="IPR036866">
    <property type="entry name" value="RibonucZ/Hydroxyglut_hydro"/>
</dbReference>
<dbReference type="RefSeq" id="XP_016209597.1">
    <property type="nucleotide sequence ID" value="XM_016362584.1"/>
</dbReference>
<feature type="region of interest" description="Disordered" evidence="1">
    <location>
        <begin position="248"/>
        <end position="330"/>
    </location>
</feature>
<keyword evidence="3" id="KW-1185">Reference proteome</keyword>
<feature type="compositionally biased region" description="Basic residues" evidence="1">
    <location>
        <begin position="276"/>
        <end position="289"/>
    </location>
</feature>
<protein>
    <recommendedName>
        <fullName evidence="4">3',5'-cyclic-nucleotide phosphodiesterase</fullName>
    </recommendedName>
</protein>
<dbReference type="RefSeq" id="XP_016209598.1">
    <property type="nucleotide sequence ID" value="XM_016362585.1"/>
</dbReference>
<dbReference type="Proteomes" id="UP000053259">
    <property type="component" value="Unassembled WGS sequence"/>
</dbReference>
<dbReference type="AlphaFoldDB" id="A0A0D1ZZ67"/>
<dbReference type="EMBL" id="KN847572">
    <property type="protein sequence ID" value="KIV99727.1"/>
    <property type="molecule type" value="Genomic_DNA"/>
</dbReference>
<dbReference type="VEuPathDB" id="FungiDB:PV09_08657"/>
<evidence type="ECO:0000313" key="2">
    <source>
        <dbReference type="EMBL" id="KIV99727.1"/>
    </source>
</evidence>
<dbReference type="PANTHER" id="PTHR28283:SF1">
    <property type="entry name" value="3',5'-CYCLIC-NUCLEOTIDE PHOSPHODIESTERASE 1"/>
    <property type="match status" value="1"/>
</dbReference>
<name>A0A0D1ZZ67_9PEZI</name>
<proteinExistence type="predicted"/>
<dbReference type="SUPFAM" id="SSF56281">
    <property type="entry name" value="Metallo-hydrolase/oxidoreductase"/>
    <property type="match status" value="1"/>
</dbReference>
<dbReference type="PRINTS" id="PR00388">
    <property type="entry name" value="PDIESTERASE2"/>
</dbReference>
<dbReference type="EMBL" id="KN847572">
    <property type="protein sequence ID" value="KIV99728.1"/>
    <property type="molecule type" value="Genomic_DNA"/>
</dbReference>
<gene>
    <name evidence="2" type="ORF">PV09_08657</name>
</gene>
<dbReference type="GeneID" id="27316630"/>
<reference evidence="2 3" key="1">
    <citation type="submission" date="2015-01" db="EMBL/GenBank/DDBJ databases">
        <title>The Genome Sequence of Ochroconis gallopava CBS43764.</title>
        <authorList>
            <consortium name="The Broad Institute Genomics Platform"/>
            <person name="Cuomo C."/>
            <person name="de Hoog S."/>
            <person name="Gorbushina A."/>
            <person name="Stielow B."/>
            <person name="Teixiera M."/>
            <person name="Abouelleil A."/>
            <person name="Chapman S.B."/>
            <person name="Priest M."/>
            <person name="Young S.K."/>
            <person name="Wortman J."/>
            <person name="Nusbaum C."/>
            <person name="Birren B."/>
        </authorList>
    </citation>
    <scope>NUCLEOTIDE SEQUENCE [LARGE SCALE GENOMIC DNA]</scope>
    <source>
        <strain evidence="2 3">CBS 43764</strain>
    </source>
</reference>
<sequence length="557" mass="60306">MAHATRKKSADEPGLQVICLGSGGGPNEDNVTGFLVRSTACDWQQRNGVLAVDAGTHLSAICRILLEHFPLVADPSPRDRGSTKSPAASPSGDVLSEENDESSTTSERSPSPELTTIQSGPFQGATFPHRSARANAVHFVREHVDSYLITHPHLDHIAGFAMNTAAFHNTSRPKKLAALPFTVNSIKQHVFNDIIWPNLTDEDDGVGFVTFQRLAEGGNLALGEGHSRGFIEVCNGLAVKGFKVSHGTCASAPKSDRRGSRETIERQTQVNQGSHTPHHVHHSHNRSVNHSHNTAANKVEGSGISDGGRRSSVFSQQSQPGTPTFFTGQDPIAQPVVDSSAYFIRAEHSGREILIFGDVEPDSISLSPRTHIVWAEAAPKIAAGLLSGIFIECSYDDSQSDSILFGHLAPRHLIAELQTLADMVAERRRELNEKIGKKRKRFSSHTAGRPRPNKDGSAANTPTSDDLMHDIIHQEDILPLPTPTSAKVPVTPLKDIEPPLKGVKVIIIHVKDSMTDGPLAGDLIMRDLKAHEQRLSDQGKPLGCTFEISKSGDSYFL</sequence>
<evidence type="ECO:0000313" key="3">
    <source>
        <dbReference type="Proteomes" id="UP000053259"/>
    </source>
</evidence>
<dbReference type="Gene3D" id="3.60.15.10">
    <property type="entry name" value="Ribonuclease Z/Hydroxyacylglutathione hydrolase-like"/>
    <property type="match status" value="1"/>
</dbReference>
<organism evidence="2 3">
    <name type="scientific">Verruconis gallopava</name>
    <dbReference type="NCBI Taxonomy" id="253628"/>
    <lineage>
        <taxon>Eukaryota</taxon>
        <taxon>Fungi</taxon>
        <taxon>Dikarya</taxon>
        <taxon>Ascomycota</taxon>
        <taxon>Pezizomycotina</taxon>
        <taxon>Dothideomycetes</taxon>
        <taxon>Pleosporomycetidae</taxon>
        <taxon>Venturiales</taxon>
        <taxon>Sympoventuriaceae</taxon>
        <taxon>Verruconis</taxon>
    </lineage>
</organism>
<dbReference type="Pfam" id="PF02112">
    <property type="entry name" value="PDEase_II"/>
    <property type="match status" value="2"/>
</dbReference>
<evidence type="ECO:0000256" key="1">
    <source>
        <dbReference type="SAM" id="MobiDB-lite"/>
    </source>
</evidence>
<dbReference type="GO" id="GO:1902660">
    <property type="term" value="P:negative regulation of glucose mediated signaling pathway"/>
    <property type="evidence" value="ECO:0007669"/>
    <property type="project" value="TreeGrafter"/>
</dbReference>
<dbReference type="OrthoDB" id="249703at2759"/>
<feature type="region of interest" description="Disordered" evidence="1">
    <location>
        <begin position="432"/>
        <end position="465"/>
    </location>
</feature>
<dbReference type="GO" id="GO:0006198">
    <property type="term" value="P:cAMP catabolic process"/>
    <property type="evidence" value="ECO:0007669"/>
    <property type="project" value="InterPro"/>
</dbReference>
<feature type="compositionally biased region" description="Polar residues" evidence="1">
    <location>
        <begin position="313"/>
        <end position="327"/>
    </location>
</feature>
<feature type="compositionally biased region" description="Basic and acidic residues" evidence="1">
    <location>
        <begin position="254"/>
        <end position="265"/>
    </location>
</feature>
<feature type="region of interest" description="Disordered" evidence="1">
    <location>
        <begin position="73"/>
        <end position="127"/>
    </location>
</feature>